<protein>
    <submittedName>
        <fullName evidence="3">DUF4389 domain-containing protein</fullName>
    </submittedName>
</protein>
<evidence type="ECO:0000256" key="2">
    <source>
        <dbReference type="SAM" id="Phobius"/>
    </source>
</evidence>
<proteinExistence type="predicted"/>
<sequence length="263" mass="28328">MAQQQLWAPPPPMPNGEVLPELDVPAPAAQRRWTVLLRWLLAIPHYIVLAVLGFVGFFVVVAGWFAALVLGRLPGPIARYLTGLLIYQTRVSAYSMLLVDQYPPFAFDAPGYTVQVDVRPAELNRLAVLFRLILMIPAGIVQSLVTTGWYVVALVIWIVTLVLGRLPEPAFGATAATVRFAMRFGAYASMLTAAYPKRLFGDESLALAERRSASRPLLLSTGAKVLVVVFLVLGLANSAWSSAVNSGNNSNSTTATTGAGPAH</sequence>
<dbReference type="AlphaFoldDB" id="A0A2X0IC18"/>
<keyword evidence="2" id="KW-1133">Transmembrane helix</keyword>
<dbReference type="EMBL" id="QKYN01000112">
    <property type="protein sequence ID" value="RAG82502.1"/>
    <property type="molecule type" value="Genomic_DNA"/>
</dbReference>
<dbReference type="InterPro" id="IPR025498">
    <property type="entry name" value="DUF4389"/>
</dbReference>
<keyword evidence="2" id="KW-0472">Membrane</keyword>
<keyword evidence="4" id="KW-1185">Reference proteome</keyword>
<gene>
    <name evidence="3" type="ORF">DN069_26980</name>
</gene>
<feature type="transmembrane region" description="Helical" evidence="2">
    <location>
        <begin position="132"/>
        <end position="159"/>
    </location>
</feature>
<feature type="transmembrane region" description="Helical" evidence="2">
    <location>
        <begin position="46"/>
        <end position="70"/>
    </location>
</feature>
<dbReference type="OrthoDB" id="156718at2"/>
<evidence type="ECO:0000313" key="4">
    <source>
        <dbReference type="Proteomes" id="UP000248889"/>
    </source>
</evidence>
<feature type="region of interest" description="Disordered" evidence="1">
    <location>
        <begin position="243"/>
        <end position="263"/>
    </location>
</feature>
<evidence type="ECO:0000256" key="1">
    <source>
        <dbReference type="SAM" id="MobiDB-lite"/>
    </source>
</evidence>
<evidence type="ECO:0000313" key="3">
    <source>
        <dbReference type="EMBL" id="RAG82502.1"/>
    </source>
</evidence>
<dbReference type="Proteomes" id="UP000248889">
    <property type="component" value="Unassembled WGS sequence"/>
</dbReference>
<comment type="caution">
    <text evidence="3">The sequence shown here is derived from an EMBL/GenBank/DDBJ whole genome shotgun (WGS) entry which is preliminary data.</text>
</comment>
<dbReference type="RefSeq" id="WP_111505218.1">
    <property type="nucleotide sequence ID" value="NZ_QKYN01000112.1"/>
</dbReference>
<accession>A0A2X0IC18</accession>
<dbReference type="Pfam" id="PF14333">
    <property type="entry name" value="DUF4389"/>
    <property type="match status" value="2"/>
</dbReference>
<name>A0A2X0IC18_9ACTN</name>
<feature type="transmembrane region" description="Helical" evidence="2">
    <location>
        <begin position="216"/>
        <end position="236"/>
    </location>
</feature>
<keyword evidence="2" id="KW-0812">Transmembrane</keyword>
<organism evidence="3 4">
    <name type="scientific">Streptacidiphilus pinicola</name>
    <dbReference type="NCBI Taxonomy" id="2219663"/>
    <lineage>
        <taxon>Bacteria</taxon>
        <taxon>Bacillati</taxon>
        <taxon>Actinomycetota</taxon>
        <taxon>Actinomycetes</taxon>
        <taxon>Kitasatosporales</taxon>
        <taxon>Streptomycetaceae</taxon>
        <taxon>Streptacidiphilus</taxon>
    </lineage>
</organism>
<reference evidence="3 4" key="1">
    <citation type="submission" date="2018-06" db="EMBL/GenBank/DDBJ databases">
        <title>Streptacidiphilus pinicola sp. nov., isolated from pine grove soil.</title>
        <authorList>
            <person name="Roh S.G."/>
            <person name="Park S."/>
            <person name="Kim M.-K."/>
            <person name="Yun B.-R."/>
            <person name="Park J."/>
            <person name="Kim M.J."/>
            <person name="Kim Y.S."/>
            <person name="Kim S.B."/>
        </authorList>
    </citation>
    <scope>NUCLEOTIDE SEQUENCE [LARGE SCALE GENOMIC DNA]</scope>
    <source>
        <strain evidence="3 4">MMS16-CNU450</strain>
    </source>
</reference>